<gene>
    <name evidence="1" type="ORF">Gferi_02290</name>
</gene>
<organism evidence="1 2">
    <name type="scientific">Geosporobacter ferrireducens</name>
    <dbReference type="NCBI Taxonomy" id="1424294"/>
    <lineage>
        <taxon>Bacteria</taxon>
        <taxon>Bacillati</taxon>
        <taxon>Bacillota</taxon>
        <taxon>Clostridia</taxon>
        <taxon>Peptostreptococcales</taxon>
        <taxon>Thermotaleaceae</taxon>
        <taxon>Geosporobacter</taxon>
    </lineage>
</organism>
<dbReference type="KEGG" id="gfe:Gferi_02290"/>
<name>A0A1D8GC81_9FIRM</name>
<reference evidence="1 2" key="1">
    <citation type="submission" date="2016-09" db="EMBL/GenBank/DDBJ databases">
        <title>Genomic analysis reveals versatility of anaerobic energy metabolism of Geosporobacter ferrireducens IRF9 of phylum Firmicutes.</title>
        <authorList>
            <person name="Kim S.-J."/>
        </authorList>
    </citation>
    <scope>NUCLEOTIDE SEQUENCE [LARGE SCALE GENOMIC DNA]</scope>
    <source>
        <strain evidence="1 2">IRF9</strain>
    </source>
</reference>
<dbReference type="OrthoDB" id="1958145at2"/>
<evidence type="ECO:0000313" key="2">
    <source>
        <dbReference type="Proteomes" id="UP000095743"/>
    </source>
</evidence>
<accession>A0A1D8GC81</accession>
<dbReference type="RefSeq" id="WP_069974099.1">
    <property type="nucleotide sequence ID" value="NZ_CP017269.1"/>
</dbReference>
<proteinExistence type="predicted"/>
<dbReference type="STRING" id="1424294.Gferi_02290"/>
<dbReference type="EMBL" id="CP017269">
    <property type="protein sequence ID" value="AOT68523.1"/>
    <property type="molecule type" value="Genomic_DNA"/>
</dbReference>
<evidence type="ECO:0000313" key="1">
    <source>
        <dbReference type="EMBL" id="AOT68523.1"/>
    </source>
</evidence>
<protein>
    <submittedName>
        <fullName evidence="1">Uncharacterized protein</fullName>
    </submittedName>
</protein>
<keyword evidence="2" id="KW-1185">Reference proteome</keyword>
<dbReference type="Proteomes" id="UP000095743">
    <property type="component" value="Chromosome"/>
</dbReference>
<sequence>MEFLGNILPFLIFILVVISKTKKTAQKTKPAARKNVSQEIRPNVNEQRTKKTVISKDFKNIGEMLRKEINTAIEEMMDGKKVSPHHKRDLHKATSGLADERIVEQYIDDEREKFEKTIETPGIQVKGEIGDIISGNEIGGKDMPIQRDELVRGIILSEILGKPKSIKR</sequence>
<dbReference type="AlphaFoldDB" id="A0A1D8GC81"/>